<feature type="binding site" evidence="6">
    <location>
        <position position="88"/>
    </location>
    <ligand>
        <name>Mg(2+)</name>
        <dbReference type="ChEBI" id="CHEBI:18420"/>
        <label>1</label>
        <note>catalytic</note>
    </ligand>
</feature>
<dbReference type="PANTHER" id="PTHR20854:SF4">
    <property type="entry name" value="INOSITOL-1-MONOPHOSPHATASE-RELATED"/>
    <property type="match status" value="1"/>
</dbReference>
<dbReference type="PANTHER" id="PTHR20854">
    <property type="entry name" value="INOSITOL MONOPHOSPHATASE"/>
    <property type="match status" value="1"/>
</dbReference>
<feature type="binding site" evidence="6">
    <location>
        <position position="322"/>
    </location>
    <ligand>
        <name>Mg(2+)</name>
        <dbReference type="ChEBI" id="CHEBI:18420"/>
        <label>1</label>
        <note>catalytic</note>
    </ligand>
</feature>
<accession>A0A366IJ22</accession>
<feature type="binding site" evidence="6">
    <location>
        <position position="140"/>
    </location>
    <ligand>
        <name>Mg(2+)</name>
        <dbReference type="ChEBI" id="CHEBI:18420"/>
        <label>1</label>
        <note>catalytic</note>
    </ligand>
</feature>
<feature type="binding site" evidence="6">
    <location>
        <position position="137"/>
    </location>
    <ligand>
        <name>Mg(2+)</name>
        <dbReference type="ChEBI" id="CHEBI:18420"/>
        <label>1</label>
        <note>catalytic</note>
    </ligand>
</feature>
<sequence>MSSHVLSSSVLPSTVLAHPLLRIAGDLSAIAWRQMEEWGQSLGARFDAGVVDTKTSANDLVTQADAQIESLVRGFLDQVRPDDLMVGEEGAAALDPVAFFDEEFLRTLDCYDASTGSLVPVPVEDRVPEVGLEWHVDPIDGTVNYVRGIEHFAFSVGVCRSNLAEGVTDIAVDGSGGGSTGRDEAPVTDLDAVSRPGAGSVRNVGAGQWLFGLVASPGLDSTWLAIAGAGAFKVDGRLGAQRSTEAVAARRLHGTPEGLSGRILATGFAYKGDTRAPQLAKLFDLMSDYDDIRRCGSAAIDLCMVAEGKINCYAERGLGIYDYAAGALIAEESGAYVRRGGTGGATAAADSAEELERLIATI</sequence>
<dbReference type="EC" id="3.1.3.25" evidence="2"/>
<dbReference type="GO" id="GO:0008934">
    <property type="term" value="F:inositol monophosphate 1-phosphatase activity"/>
    <property type="evidence" value="ECO:0007669"/>
    <property type="project" value="TreeGrafter"/>
</dbReference>
<dbReference type="GO" id="GO:0046854">
    <property type="term" value="P:phosphatidylinositol phosphate biosynthetic process"/>
    <property type="evidence" value="ECO:0007669"/>
    <property type="project" value="InterPro"/>
</dbReference>
<dbReference type="PROSITE" id="PS00629">
    <property type="entry name" value="IMP_1"/>
    <property type="match status" value="1"/>
</dbReference>
<evidence type="ECO:0000256" key="6">
    <source>
        <dbReference type="PIRSR" id="PIRSR600760-2"/>
    </source>
</evidence>
<organism evidence="7 8">
    <name type="scientific">Brevibacterium celere</name>
    <dbReference type="NCBI Taxonomy" id="225845"/>
    <lineage>
        <taxon>Bacteria</taxon>
        <taxon>Bacillati</taxon>
        <taxon>Actinomycetota</taxon>
        <taxon>Actinomycetes</taxon>
        <taxon>Micrococcales</taxon>
        <taxon>Brevibacteriaceae</taxon>
        <taxon>Brevibacterium</taxon>
    </lineage>
</organism>
<gene>
    <name evidence="7" type="ORF">DFO65_108103</name>
</gene>
<dbReference type="GO" id="GO:0046872">
    <property type="term" value="F:metal ion binding"/>
    <property type="evidence" value="ECO:0007669"/>
    <property type="project" value="UniProtKB-KW"/>
</dbReference>
<dbReference type="Gene3D" id="3.30.540.10">
    <property type="entry name" value="Fructose-1,6-Bisphosphatase, subunit A, domain 1"/>
    <property type="match status" value="1"/>
</dbReference>
<keyword evidence="3 6" id="KW-0479">Metal-binding</keyword>
<dbReference type="RefSeq" id="WP_113904772.1">
    <property type="nucleotide sequence ID" value="NZ_QNSB01000008.1"/>
</dbReference>
<dbReference type="PROSITE" id="PS00630">
    <property type="entry name" value="IMP_2"/>
    <property type="match status" value="1"/>
</dbReference>
<dbReference type="Proteomes" id="UP000253509">
    <property type="component" value="Unassembled WGS sequence"/>
</dbReference>
<evidence type="ECO:0000256" key="4">
    <source>
        <dbReference type="ARBA" id="ARBA00022801"/>
    </source>
</evidence>
<dbReference type="InterPro" id="IPR000760">
    <property type="entry name" value="Inositol_monophosphatase-like"/>
</dbReference>
<dbReference type="Gene3D" id="3.40.190.80">
    <property type="match status" value="1"/>
</dbReference>
<evidence type="ECO:0000256" key="5">
    <source>
        <dbReference type="ARBA" id="ARBA00022842"/>
    </source>
</evidence>
<evidence type="ECO:0000313" key="7">
    <source>
        <dbReference type="EMBL" id="RBP70651.1"/>
    </source>
</evidence>
<dbReference type="Pfam" id="PF00459">
    <property type="entry name" value="Inositol_P"/>
    <property type="match status" value="2"/>
</dbReference>
<evidence type="ECO:0000256" key="2">
    <source>
        <dbReference type="ARBA" id="ARBA00013106"/>
    </source>
</evidence>
<reference evidence="7 8" key="1">
    <citation type="submission" date="2018-06" db="EMBL/GenBank/DDBJ databases">
        <title>Freshwater and sediment microbial communities from various areas in North America, analyzing microbe dynamics in response to fracking.</title>
        <authorList>
            <person name="Lamendella R."/>
        </authorList>
    </citation>
    <scope>NUCLEOTIDE SEQUENCE [LARGE SCALE GENOMIC DNA]</scope>
    <source>
        <strain evidence="7 8">3b_TX</strain>
    </source>
</reference>
<dbReference type="GO" id="GO:0006020">
    <property type="term" value="P:inositol metabolic process"/>
    <property type="evidence" value="ECO:0007669"/>
    <property type="project" value="TreeGrafter"/>
</dbReference>
<evidence type="ECO:0000313" key="8">
    <source>
        <dbReference type="Proteomes" id="UP000253509"/>
    </source>
</evidence>
<feature type="binding site" evidence="6">
    <location>
        <position position="139"/>
    </location>
    <ligand>
        <name>Mg(2+)</name>
        <dbReference type="ChEBI" id="CHEBI:18420"/>
        <label>1</label>
        <note>catalytic</note>
    </ligand>
</feature>
<dbReference type="EMBL" id="QNSB01000008">
    <property type="protein sequence ID" value="RBP70651.1"/>
    <property type="molecule type" value="Genomic_DNA"/>
</dbReference>
<comment type="caution">
    <text evidence="7">The sequence shown here is derived from an EMBL/GenBank/DDBJ whole genome shotgun (WGS) entry which is preliminary data.</text>
</comment>
<keyword evidence="8" id="KW-1185">Reference proteome</keyword>
<protein>
    <recommendedName>
        <fullName evidence="2">inositol-phosphate phosphatase</fullName>
        <ecNumber evidence="2">3.1.3.25</ecNumber>
    </recommendedName>
</protein>
<comment type="catalytic activity">
    <reaction evidence="1">
        <text>a myo-inositol phosphate + H2O = myo-inositol + phosphate</text>
        <dbReference type="Rhea" id="RHEA:24056"/>
        <dbReference type="ChEBI" id="CHEBI:15377"/>
        <dbReference type="ChEBI" id="CHEBI:17268"/>
        <dbReference type="ChEBI" id="CHEBI:43474"/>
        <dbReference type="ChEBI" id="CHEBI:84139"/>
        <dbReference type="EC" id="3.1.3.25"/>
    </reaction>
</comment>
<dbReference type="InterPro" id="IPR020583">
    <property type="entry name" value="Inositol_monoP_metal-BS"/>
</dbReference>
<name>A0A366IJ22_9MICO</name>
<dbReference type="GO" id="GO:0007165">
    <property type="term" value="P:signal transduction"/>
    <property type="evidence" value="ECO:0007669"/>
    <property type="project" value="TreeGrafter"/>
</dbReference>
<comment type="cofactor">
    <cofactor evidence="6">
        <name>Mg(2+)</name>
        <dbReference type="ChEBI" id="CHEBI:18420"/>
    </cofactor>
</comment>
<evidence type="ECO:0000256" key="1">
    <source>
        <dbReference type="ARBA" id="ARBA00001033"/>
    </source>
</evidence>
<proteinExistence type="predicted"/>
<dbReference type="InterPro" id="IPR020550">
    <property type="entry name" value="Inositol_monophosphatase_CS"/>
</dbReference>
<keyword evidence="4" id="KW-0378">Hydrolase</keyword>
<evidence type="ECO:0000256" key="3">
    <source>
        <dbReference type="ARBA" id="ARBA00022723"/>
    </source>
</evidence>
<keyword evidence="5 6" id="KW-0460">Magnesium</keyword>
<dbReference type="AlphaFoldDB" id="A0A366IJ22"/>
<dbReference type="SUPFAM" id="SSF56655">
    <property type="entry name" value="Carbohydrate phosphatase"/>
    <property type="match status" value="1"/>
</dbReference>